<name>A0A918KVW4_9DEIO</name>
<feature type="signal peptide" evidence="1">
    <location>
        <begin position="1"/>
        <end position="17"/>
    </location>
</feature>
<dbReference type="AlphaFoldDB" id="A0A918KVW4"/>
<evidence type="ECO:0000313" key="3">
    <source>
        <dbReference type="Proteomes" id="UP000603865"/>
    </source>
</evidence>
<protein>
    <recommendedName>
        <fullName evidence="4">EF-hand domain-containing protein</fullName>
    </recommendedName>
</protein>
<accession>A0A918KVW4</accession>
<dbReference type="Proteomes" id="UP000603865">
    <property type="component" value="Unassembled WGS sequence"/>
</dbReference>
<gene>
    <name evidence="2" type="ORF">GCM10008957_52760</name>
</gene>
<comment type="caution">
    <text evidence="2">The sequence shown here is derived from an EMBL/GenBank/DDBJ whole genome shotgun (WGS) entry which is preliminary data.</text>
</comment>
<organism evidence="2 3">
    <name type="scientific">Deinococcus ruber</name>
    <dbReference type="NCBI Taxonomy" id="1848197"/>
    <lineage>
        <taxon>Bacteria</taxon>
        <taxon>Thermotogati</taxon>
        <taxon>Deinococcota</taxon>
        <taxon>Deinococci</taxon>
        <taxon>Deinococcales</taxon>
        <taxon>Deinococcaceae</taxon>
        <taxon>Deinococcus</taxon>
    </lineage>
</organism>
<keyword evidence="3" id="KW-1185">Reference proteome</keyword>
<evidence type="ECO:0008006" key="4">
    <source>
        <dbReference type="Google" id="ProtNLM"/>
    </source>
</evidence>
<dbReference type="EMBL" id="BMQL01000073">
    <property type="protein sequence ID" value="GGR36530.1"/>
    <property type="molecule type" value="Genomic_DNA"/>
</dbReference>
<reference evidence="2" key="2">
    <citation type="submission" date="2020-09" db="EMBL/GenBank/DDBJ databases">
        <authorList>
            <person name="Sun Q."/>
            <person name="Ohkuma M."/>
        </authorList>
    </citation>
    <scope>NUCLEOTIDE SEQUENCE</scope>
    <source>
        <strain evidence="2">JCM 31311</strain>
    </source>
</reference>
<dbReference type="RefSeq" id="WP_189093523.1">
    <property type="nucleotide sequence ID" value="NZ_BMQL01000073.1"/>
</dbReference>
<evidence type="ECO:0000256" key="1">
    <source>
        <dbReference type="SAM" id="SignalP"/>
    </source>
</evidence>
<reference evidence="2" key="1">
    <citation type="journal article" date="2014" name="Int. J. Syst. Evol. Microbiol.">
        <title>Complete genome sequence of Corynebacterium casei LMG S-19264T (=DSM 44701T), isolated from a smear-ripened cheese.</title>
        <authorList>
            <consortium name="US DOE Joint Genome Institute (JGI-PGF)"/>
            <person name="Walter F."/>
            <person name="Albersmeier A."/>
            <person name="Kalinowski J."/>
            <person name="Ruckert C."/>
        </authorList>
    </citation>
    <scope>NUCLEOTIDE SEQUENCE</scope>
    <source>
        <strain evidence="2">JCM 31311</strain>
    </source>
</reference>
<keyword evidence="1" id="KW-0732">Signal</keyword>
<evidence type="ECO:0000313" key="2">
    <source>
        <dbReference type="EMBL" id="GGR36530.1"/>
    </source>
</evidence>
<proteinExistence type="predicted"/>
<sequence>MKPACALLLLLSGMTAAHPVDEMVQGAYLTLAPGVVQLELDLTPGSAVAATLLKALDANGDRQISPAEGRIFAKQVLGQSTLTLNGVAAPWTLDLVSVPPYQNLLTGNDVLKIYATAKRLDRVGAGTLTYQNRYQPVKSQWMANIFLLPGKGWQYQVAGQTHTNDGRGFTVAYRVLHP</sequence>
<feature type="chain" id="PRO_5037264813" description="EF-hand domain-containing protein" evidence="1">
    <location>
        <begin position="18"/>
        <end position="178"/>
    </location>
</feature>